<dbReference type="EMBL" id="LR778114">
    <property type="protein sequence ID" value="CAB1127748.1"/>
    <property type="molecule type" value="Genomic_DNA"/>
</dbReference>
<protein>
    <submittedName>
        <fullName evidence="1">Uncharacterized protein</fullName>
    </submittedName>
</protein>
<reference evidence="1 2" key="1">
    <citation type="submission" date="2020-02" db="EMBL/GenBank/DDBJ databases">
        <authorList>
            <person name="Hogendoorn C."/>
        </authorList>
    </citation>
    <scope>NUCLEOTIDE SEQUENCE [LARGE SCALE GENOMIC DNA]</scope>
    <source>
        <strain evidence="1">R501</strain>
    </source>
</reference>
<gene>
    <name evidence="1" type="ORF">R50_0242</name>
</gene>
<dbReference type="Proteomes" id="UP000503399">
    <property type="component" value="Chromosome"/>
</dbReference>
<evidence type="ECO:0000313" key="2">
    <source>
        <dbReference type="Proteomes" id="UP000503399"/>
    </source>
</evidence>
<sequence length="157" mass="16725">MTSPCIGQGLIQRLSLTHGARQGRDPHHIAAGFPIWLQDDLECASHRTFCLPRPTGHRFPGPAAHYPKHSRAEAPAVPAVCHVWRLRGPPCHPPERTDKSAHREGSAAGEASNLSALPVKALFSRGPCSVAAGVAQVHRAIFACSPFLVGTAVCVPQ</sequence>
<evidence type="ECO:0000313" key="1">
    <source>
        <dbReference type="EMBL" id="CAB1127748.1"/>
    </source>
</evidence>
<organism evidence="1 2">
    <name type="scientific">Candidatus Hydrogenisulfobacillus filiaventi</name>
    <dbReference type="NCBI Taxonomy" id="2707344"/>
    <lineage>
        <taxon>Bacteria</taxon>
        <taxon>Bacillati</taxon>
        <taxon>Bacillota</taxon>
        <taxon>Clostridia</taxon>
        <taxon>Eubacteriales</taxon>
        <taxon>Clostridiales Family XVII. Incertae Sedis</taxon>
        <taxon>Candidatus Hydrogenisulfobacillus</taxon>
    </lineage>
</organism>
<dbReference type="AlphaFoldDB" id="A0A6F8ZCZ4"/>
<dbReference type="KEGG" id="hfv:R50_0242"/>
<accession>A0A6F8ZCZ4</accession>
<proteinExistence type="predicted"/>
<name>A0A6F8ZCZ4_9FIRM</name>
<keyword evidence="2" id="KW-1185">Reference proteome</keyword>